<dbReference type="Pfam" id="PF00491">
    <property type="entry name" value="Arginase"/>
    <property type="match status" value="1"/>
</dbReference>
<dbReference type="EMBL" id="LJUO01000005">
    <property type="protein sequence ID" value="KPK73632.1"/>
    <property type="molecule type" value="Genomic_DNA"/>
</dbReference>
<dbReference type="Proteomes" id="UP000051096">
    <property type="component" value="Unassembled WGS sequence"/>
</dbReference>
<feature type="binding site" evidence="4">
    <location>
        <position position="123"/>
    </location>
    <ligand>
        <name>Mn(2+)</name>
        <dbReference type="ChEBI" id="CHEBI:29035"/>
        <label>1</label>
    </ligand>
</feature>
<sequence>MKLYYADTDLHTADFVVLGLPYDRTSSFIPGARFGPQFIRMCAENIEDYSPYQNRSVGDLRICDLEDVVFETRDWFIETQKTVENILNREKRFVFLGGEHTITVPVVQAFKKQYTALSVVQFDAHCDLREEYLGEKVCHATAMRRVCDTVGPDNLYQFGIRSGTQEEFSFGQHLYRFRVAEHLLSVVESIPEPIYVTIDIDVLNPCAVPAVSTPEPGGIAYNELVGALLTLKKKKIVGADIVEYNPLAASPWSSGSTAAELLRELLLVMTPATQ</sequence>
<evidence type="ECO:0000256" key="2">
    <source>
        <dbReference type="ARBA" id="ARBA00022723"/>
    </source>
</evidence>
<dbReference type="InterPro" id="IPR006035">
    <property type="entry name" value="Ureohydrolase"/>
</dbReference>
<feature type="binding site" evidence="4">
    <location>
        <position position="127"/>
    </location>
    <ligand>
        <name>Mn(2+)</name>
        <dbReference type="ChEBI" id="CHEBI:29035"/>
        <label>1</label>
    </ligand>
</feature>
<keyword evidence="4" id="KW-0464">Manganese</keyword>
<dbReference type="AlphaFoldDB" id="A0A0S8GLC4"/>
<gene>
    <name evidence="6" type="ORF">AMJ87_01020</name>
</gene>
<comment type="similarity">
    <text evidence="1">Belongs to the arginase family. Agmatinase subfamily.</text>
</comment>
<comment type="cofactor">
    <cofactor evidence="4">
        <name>Mn(2+)</name>
        <dbReference type="ChEBI" id="CHEBI:29035"/>
    </cofactor>
    <text evidence="4">Binds 2 manganese ions per subunit.</text>
</comment>
<evidence type="ECO:0000256" key="4">
    <source>
        <dbReference type="PIRSR" id="PIRSR036979-1"/>
    </source>
</evidence>
<dbReference type="PROSITE" id="PS01053">
    <property type="entry name" value="ARGINASE_1"/>
    <property type="match status" value="1"/>
</dbReference>
<dbReference type="PIRSF" id="PIRSF036979">
    <property type="entry name" value="Arginase"/>
    <property type="match status" value="1"/>
</dbReference>
<dbReference type="InterPro" id="IPR020855">
    <property type="entry name" value="Ureohydrolase_Mn_BS"/>
</dbReference>
<evidence type="ECO:0008006" key="8">
    <source>
        <dbReference type="Google" id="ProtNLM"/>
    </source>
</evidence>
<dbReference type="CDD" id="cd11593">
    <property type="entry name" value="Agmatinase-like_2"/>
    <property type="match status" value="1"/>
</dbReference>
<accession>A0A0S8GLC4</accession>
<dbReference type="Gene3D" id="3.40.800.10">
    <property type="entry name" value="Ureohydrolase domain"/>
    <property type="match status" value="1"/>
</dbReference>
<dbReference type="SUPFAM" id="SSF52768">
    <property type="entry name" value="Arginase/deacetylase"/>
    <property type="match status" value="1"/>
</dbReference>
<dbReference type="PANTHER" id="PTHR11358:SF26">
    <property type="entry name" value="GUANIDINO ACID HYDROLASE, MITOCHONDRIAL"/>
    <property type="match status" value="1"/>
</dbReference>
<proteinExistence type="inferred from homology"/>
<dbReference type="GO" id="GO:0008783">
    <property type="term" value="F:agmatinase activity"/>
    <property type="evidence" value="ECO:0007669"/>
    <property type="project" value="TreeGrafter"/>
</dbReference>
<reference evidence="6 7" key="1">
    <citation type="journal article" date="2015" name="Microbiome">
        <title>Genomic resolution of linkages in carbon, nitrogen, and sulfur cycling among widespread estuary sediment bacteria.</title>
        <authorList>
            <person name="Baker B.J."/>
            <person name="Lazar C.S."/>
            <person name="Teske A.P."/>
            <person name="Dick G.J."/>
        </authorList>
    </citation>
    <scope>NUCLEOTIDE SEQUENCE [LARGE SCALE GENOMIC DNA]</scope>
    <source>
        <strain evidence="6">SM23_60</strain>
    </source>
</reference>
<evidence type="ECO:0000256" key="3">
    <source>
        <dbReference type="ARBA" id="ARBA00022801"/>
    </source>
</evidence>
<protein>
    <recommendedName>
        <fullName evidence="8">Agmatinase</fullName>
    </recommendedName>
</protein>
<dbReference type="GO" id="GO:0033389">
    <property type="term" value="P:putrescine biosynthetic process from arginine, via agmatine"/>
    <property type="evidence" value="ECO:0007669"/>
    <property type="project" value="TreeGrafter"/>
</dbReference>
<comment type="caution">
    <text evidence="6">The sequence shown here is derived from an EMBL/GenBank/DDBJ whole genome shotgun (WGS) entry which is preliminary data.</text>
</comment>
<dbReference type="NCBIfam" id="TIGR01230">
    <property type="entry name" value="agmatinase"/>
    <property type="match status" value="1"/>
</dbReference>
<feature type="binding site" evidence="4">
    <location>
        <position position="199"/>
    </location>
    <ligand>
        <name>Mn(2+)</name>
        <dbReference type="ChEBI" id="CHEBI:29035"/>
        <label>1</label>
    </ligand>
</feature>
<feature type="binding site" evidence="4">
    <location>
        <position position="201"/>
    </location>
    <ligand>
        <name>Mn(2+)</name>
        <dbReference type="ChEBI" id="CHEBI:29035"/>
        <label>1</label>
    </ligand>
</feature>
<dbReference type="PANTHER" id="PTHR11358">
    <property type="entry name" value="ARGINASE/AGMATINASE"/>
    <property type="match status" value="1"/>
</dbReference>
<evidence type="ECO:0000256" key="1">
    <source>
        <dbReference type="ARBA" id="ARBA00009227"/>
    </source>
</evidence>
<evidence type="ECO:0000313" key="7">
    <source>
        <dbReference type="Proteomes" id="UP000051096"/>
    </source>
</evidence>
<organism evidence="6 7">
    <name type="scientific">candidate division WOR_3 bacterium SM23_60</name>
    <dbReference type="NCBI Taxonomy" id="1703780"/>
    <lineage>
        <taxon>Bacteria</taxon>
        <taxon>Bacteria division WOR-3</taxon>
    </lineage>
</organism>
<dbReference type="PATRIC" id="fig|1703780.3.peg.52"/>
<feature type="binding site" evidence="4">
    <location>
        <position position="125"/>
    </location>
    <ligand>
        <name>Mn(2+)</name>
        <dbReference type="ChEBI" id="CHEBI:29035"/>
        <label>1</label>
    </ligand>
</feature>
<keyword evidence="2 4" id="KW-0479">Metal-binding</keyword>
<evidence type="ECO:0000256" key="5">
    <source>
        <dbReference type="RuleBase" id="RU003684"/>
    </source>
</evidence>
<feature type="binding site" evidence="4">
    <location>
        <position position="100"/>
    </location>
    <ligand>
        <name>Mn(2+)</name>
        <dbReference type="ChEBI" id="CHEBI:29035"/>
        <label>1</label>
    </ligand>
</feature>
<keyword evidence="3 5" id="KW-0378">Hydrolase</keyword>
<dbReference type="PROSITE" id="PS51409">
    <property type="entry name" value="ARGINASE_2"/>
    <property type="match status" value="1"/>
</dbReference>
<dbReference type="InterPro" id="IPR023696">
    <property type="entry name" value="Ureohydrolase_dom_sf"/>
</dbReference>
<evidence type="ECO:0000313" key="6">
    <source>
        <dbReference type="EMBL" id="KPK73632.1"/>
    </source>
</evidence>
<name>A0A0S8GLC4_UNCW3</name>
<dbReference type="GO" id="GO:0046872">
    <property type="term" value="F:metal ion binding"/>
    <property type="evidence" value="ECO:0007669"/>
    <property type="project" value="UniProtKB-KW"/>
</dbReference>
<dbReference type="InterPro" id="IPR005925">
    <property type="entry name" value="Agmatinase-rel"/>
</dbReference>